<organism evidence="2">
    <name type="scientific">Odontella aurita</name>
    <dbReference type="NCBI Taxonomy" id="265563"/>
    <lineage>
        <taxon>Eukaryota</taxon>
        <taxon>Sar</taxon>
        <taxon>Stramenopiles</taxon>
        <taxon>Ochrophyta</taxon>
        <taxon>Bacillariophyta</taxon>
        <taxon>Mediophyceae</taxon>
        <taxon>Biddulphiophycidae</taxon>
        <taxon>Eupodiscales</taxon>
        <taxon>Odontellaceae</taxon>
        <taxon>Odontella</taxon>
    </lineage>
</organism>
<sequence length="118" mass="12518">MRLWSSDTVSHSGSRTAEESMTVDGDGPAPAPPLLKPLFEVACKGVSTSVDDATGDPRGLNDDEQDAAKAPSHEWKRCVTEKAAAGPKGAHVASRPEYKAAERPIRSIEDDMSGSVRN</sequence>
<dbReference type="AlphaFoldDB" id="A0A7S4IE38"/>
<feature type="compositionally biased region" description="Polar residues" evidence="1">
    <location>
        <begin position="1"/>
        <end position="15"/>
    </location>
</feature>
<feature type="compositionally biased region" description="Basic and acidic residues" evidence="1">
    <location>
        <begin position="94"/>
        <end position="109"/>
    </location>
</feature>
<feature type="region of interest" description="Disordered" evidence="1">
    <location>
        <begin position="1"/>
        <end position="35"/>
    </location>
</feature>
<name>A0A7S4IE38_9STRA</name>
<accession>A0A7S4IE38</accession>
<dbReference type="EMBL" id="HBKQ01015329">
    <property type="protein sequence ID" value="CAE2226694.1"/>
    <property type="molecule type" value="Transcribed_RNA"/>
</dbReference>
<feature type="compositionally biased region" description="Basic and acidic residues" evidence="1">
    <location>
        <begin position="71"/>
        <end position="80"/>
    </location>
</feature>
<feature type="region of interest" description="Disordered" evidence="1">
    <location>
        <begin position="48"/>
        <end position="118"/>
    </location>
</feature>
<reference evidence="2" key="1">
    <citation type="submission" date="2021-01" db="EMBL/GenBank/DDBJ databases">
        <authorList>
            <person name="Corre E."/>
            <person name="Pelletier E."/>
            <person name="Niang G."/>
            <person name="Scheremetjew M."/>
            <person name="Finn R."/>
            <person name="Kale V."/>
            <person name="Holt S."/>
            <person name="Cochrane G."/>
            <person name="Meng A."/>
            <person name="Brown T."/>
            <person name="Cohen L."/>
        </authorList>
    </citation>
    <scope>NUCLEOTIDE SEQUENCE</scope>
    <source>
        <strain evidence="2">Isolate 1302-5</strain>
    </source>
</reference>
<proteinExistence type="predicted"/>
<evidence type="ECO:0000313" key="2">
    <source>
        <dbReference type="EMBL" id="CAE2226694.1"/>
    </source>
</evidence>
<evidence type="ECO:0000256" key="1">
    <source>
        <dbReference type="SAM" id="MobiDB-lite"/>
    </source>
</evidence>
<protein>
    <submittedName>
        <fullName evidence="2">Uncharacterized protein</fullName>
    </submittedName>
</protein>
<gene>
    <name evidence="2" type="ORF">OAUR00152_LOCUS10438</name>
</gene>